<dbReference type="Gramene" id="Zm00001eb117180_T003">
    <property type="protein sequence ID" value="Zm00001eb117180_P003"/>
    <property type="gene ID" value="Zm00001eb117180"/>
</dbReference>
<gene>
    <name evidence="3" type="primary">LOC103648259</name>
</gene>
<dbReference type="InParanoid" id="A0A804MWK6"/>
<dbReference type="Proteomes" id="UP000007305">
    <property type="component" value="Chromosome 2"/>
</dbReference>
<feature type="region of interest" description="Disordered" evidence="2">
    <location>
        <begin position="29"/>
        <end position="182"/>
    </location>
</feature>
<feature type="compositionally biased region" description="Basic and acidic residues" evidence="2">
    <location>
        <begin position="216"/>
        <end position="229"/>
    </location>
</feature>
<keyword evidence="5" id="KW-1267">Proteomics identification</keyword>
<organism evidence="3 4">
    <name type="scientific">Zea mays</name>
    <name type="common">Maize</name>
    <dbReference type="NCBI Taxonomy" id="4577"/>
    <lineage>
        <taxon>Eukaryota</taxon>
        <taxon>Viridiplantae</taxon>
        <taxon>Streptophyta</taxon>
        <taxon>Embryophyta</taxon>
        <taxon>Tracheophyta</taxon>
        <taxon>Spermatophyta</taxon>
        <taxon>Magnoliopsida</taxon>
        <taxon>Liliopsida</taxon>
        <taxon>Poales</taxon>
        <taxon>Poaceae</taxon>
        <taxon>PACMAD clade</taxon>
        <taxon>Panicoideae</taxon>
        <taxon>Andropogonodae</taxon>
        <taxon>Andropogoneae</taxon>
        <taxon>Tripsacinae</taxon>
        <taxon>Zea</taxon>
    </lineage>
</organism>
<keyword evidence="1" id="KW-0175">Coiled coil</keyword>
<feature type="compositionally biased region" description="Acidic residues" evidence="2">
    <location>
        <begin position="58"/>
        <end position="70"/>
    </location>
</feature>
<feature type="compositionally biased region" description="Basic and acidic residues" evidence="2">
    <location>
        <begin position="241"/>
        <end position="251"/>
    </location>
</feature>
<evidence type="ECO:0000313" key="4">
    <source>
        <dbReference type="Proteomes" id="UP000007305"/>
    </source>
</evidence>
<dbReference type="AlphaFoldDB" id="A0A804MWK6"/>
<evidence type="ECO:0000256" key="2">
    <source>
        <dbReference type="SAM" id="MobiDB-lite"/>
    </source>
</evidence>
<feature type="compositionally biased region" description="Basic and acidic residues" evidence="2">
    <location>
        <begin position="71"/>
        <end position="81"/>
    </location>
</feature>
<dbReference type="OrthoDB" id="851995at2759"/>
<accession>A0A804MWK6</accession>
<name>A0A804MWK6_MAIZE</name>
<reference evidence="3" key="3">
    <citation type="submission" date="2021-05" db="UniProtKB">
        <authorList>
            <consortium name="EnsemblPlants"/>
        </authorList>
    </citation>
    <scope>IDENTIFICATION</scope>
    <source>
        <strain evidence="3">cv. B73</strain>
    </source>
</reference>
<protein>
    <recommendedName>
        <fullName evidence="6">Cylicin-1</fullName>
    </recommendedName>
</protein>
<sequence>MAQQTHSVSVVTEFCNCVMQGGLVAVKMGKDRESAKLKEEKGSKDEIHMKVKSKGEPSGEEDGKEEVEVEIEAKFVEKEEVTGSGDGAGGKGTKKKDTKEKDKKKKEGGDDSGKAEEDNKGKAKDSEGKGQVKKEKKDGAGDDGGEEKGKEKKDKKDKGEKNDKEKKEKKKDKGAKEKTTDPVKLRAKLEKVDTKLQDLHAKREDILRQLKELDLEGGGKGKANEEKPAHVQTLEQGGESVVKEQSHVAAA</sequence>
<feature type="compositionally biased region" description="Basic and acidic residues" evidence="2">
    <location>
        <begin position="29"/>
        <end position="57"/>
    </location>
</feature>
<evidence type="ECO:0008006" key="6">
    <source>
        <dbReference type="Google" id="ProtNLM"/>
    </source>
</evidence>
<evidence type="ECO:0000313" key="3">
    <source>
        <dbReference type="EnsemblPlants" id="Zm00001eb117180_P003"/>
    </source>
</evidence>
<evidence type="ECO:0007829" key="5">
    <source>
        <dbReference type="PeptideAtlas" id="A0A804MWK6"/>
    </source>
</evidence>
<proteinExistence type="evidence at protein level"/>
<reference evidence="3" key="2">
    <citation type="submission" date="2019-07" db="EMBL/GenBank/DDBJ databases">
        <authorList>
            <person name="Seetharam A."/>
            <person name="Woodhouse M."/>
            <person name="Cannon E."/>
        </authorList>
    </citation>
    <scope>NUCLEOTIDE SEQUENCE [LARGE SCALE GENOMIC DNA]</scope>
    <source>
        <strain evidence="3">cv. B73</strain>
    </source>
</reference>
<reference evidence="4" key="1">
    <citation type="submission" date="2015-12" db="EMBL/GenBank/DDBJ databases">
        <title>Update maize B73 reference genome by single molecule sequencing technologies.</title>
        <authorList>
            <consortium name="Maize Genome Sequencing Project"/>
            <person name="Ware D."/>
        </authorList>
    </citation>
    <scope>NUCLEOTIDE SEQUENCE [LARGE SCALE GENOMIC DNA]</scope>
    <source>
        <strain evidence="4">cv. B73</strain>
    </source>
</reference>
<evidence type="ECO:0000256" key="1">
    <source>
        <dbReference type="SAM" id="Coils"/>
    </source>
</evidence>
<dbReference type="EnsemblPlants" id="Zm00001eb117180_T003">
    <property type="protein sequence ID" value="Zm00001eb117180_P003"/>
    <property type="gene ID" value="Zm00001eb117180"/>
</dbReference>
<feature type="region of interest" description="Disordered" evidence="2">
    <location>
        <begin position="216"/>
        <end position="251"/>
    </location>
</feature>
<feature type="coiled-coil region" evidence="1">
    <location>
        <begin position="189"/>
        <end position="216"/>
    </location>
</feature>
<feature type="compositionally biased region" description="Basic and acidic residues" evidence="2">
    <location>
        <begin position="95"/>
        <end position="166"/>
    </location>
</feature>
<keyword evidence="4" id="KW-1185">Reference proteome</keyword>